<keyword evidence="3" id="KW-0255">Endonuclease</keyword>
<dbReference type="PANTHER" id="PTHR42648:SF11">
    <property type="entry name" value="TRANSPOSON TY4-P GAG-POL POLYPROTEIN"/>
    <property type="match status" value="1"/>
</dbReference>
<evidence type="ECO:0000256" key="5">
    <source>
        <dbReference type="ARBA" id="ARBA00022842"/>
    </source>
</evidence>
<dbReference type="InterPro" id="IPR012337">
    <property type="entry name" value="RNaseH-like_sf"/>
</dbReference>
<evidence type="ECO:0000256" key="8">
    <source>
        <dbReference type="ARBA" id="ARBA00022932"/>
    </source>
</evidence>
<dbReference type="Proteomes" id="UP000499080">
    <property type="component" value="Unassembled WGS sequence"/>
</dbReference>
<comment type="caution">
    <text evidence="12">The sequence shown here is derived from an EMBL/GenBank/DDBJ whole genome shotgun (WGS) entry which is preliminary data.</text>
</comment>
<dbReference type="GO" id="GO:0015074">
    <property type="term" value="P:DNA integration"/>
    <property type="evidence" value="ECO:0007669"/>
    <property type="project" value="UniProtKB-KW"/>
</dbReference>
<gene>
    <name evidence="12" type="primary">POLX_1766</name>
    <name evidence="12" type="ORF">AVEN_263363_1</name>
</gene>
<dbReference type="GO" id="GO:0006310">
    <property type="term" value="P:DNA recombination"/>
    <property type="evidence" value="ECO:0007669"/>
    <property type="project" value="UniProtKB-KW"/>
</dbReference>
<keyword evidence="8" id="KW-0808">Transferase</keyword>
<evidence type="ECO:0000256" key="4">
    <source>
        <dbReference type="ARBA" id="ARBA00022801"/>
    </source>
</evidence>
<dbReference type="InterPro" id="IPR036397">
    <property type="entry name" value="RNaseH_sf"/>
</dbReference>
<evidence type="ECO:0000256" key="2">
    <source>
        <dbReference type="ARBA" id="ARBA00022723"/>
    </source>
</evidence>
<dbReference type="PANTHER" id="PTHR42648">
    <property type="entry name" value="TRANSPOSASE, PUTATIVE-RELATED"/>
    <property type="match status" value="1"/>
</dbReference>
<evidence type="ECO:0000256" key="7">
    <source>
        <dbReference type="ARBA" id="ARBA00022918"/>
    </source>
</evidence>
<dbReference type="InterPro" id="IPR057670">
    <property type="entry name" value="SH3_retrovirus"/>
</dbReference>
<dbReference type="Gene3D" id="3.30.420.10">
    <property type="entry name" value="Ribonuclease H-like superfamily/Ribonuclease H"/>
    <property type="match status" value="1"/>
</dbReference>
<dbReference type="GO" id="GO:0003676">
    <property type="term" value="F:nucleic acid binding"/>
    <property type="evidence" value="ECO:0007669"/>
    <property type="project" value="InterPro"/>
</dbReference>
<accession>A0A4Y2D1B7</accession>
<keyword evidence="5" id="KW-0460">Magnesium</keyword>
<dbReference type="SUPFAM" id="SSF53098">
    <property type="entry name" value="Ribonuclease H-like"/>
    <property type="match status" value="1"/>
</dbReference>
<dbReference type="AlphaFoldDB" id="A0A4Y2D1B7"/>
<reference evidence="12 13" key="1">
    <citation type="journal article" date="2019" name="Sci. Rep.">
        <title>Orb-weaving spider Araneus ventricosus genome elucidates the spidroin gene catalogue.</title>
        <authorList>
            <person name="Kono N."/>
            <person name="Nakamura H."/>
            <person name="Ohtoshi R."/>
            <person name="Moran D.A.P."/>
            <person name="Shinohara A."/>
            <person name="Yoshida Y."/>
            <person name="Fujiwara M."/>
            <person name="Mori M."/>
            <person name="Tomita M."/>
            <person name="Arakawa K."/>
        </authorList>
    </citation>
    <scope>NUCLEOTIDE SEQUENCE [LARGE SCALE GENOMIC DNA]</scope>
</reference>
<keyword evidence="7" id="KW-0695">RNA-directed DNA polymerase</keyword>
<dbReference type="InterPro" id="IPR001584">
    <property type="entry name" value="Integrase_cat-core"/>
</dbReference>
<feature type="domain" description="Integrase catalytic" evidence="11">
    <location>
        <begin position="1"/>
        <end position="80"/>
    </location>
</feature>
<proteinExistence type="predicted"/>
<evidence type="ECO:0000259" key="11">
    <source>
        <dbReference type="PROSITE" id="PS50994"/>
    </source>
</evidence>
<evidence type="ECO:0000256" key="6">
    <source>
        <dbReference type="ARBA" id="ARBA00022908"/>
    </source>
</evidence>
<evidence type="ECO:0000313" key="13">
    <source>
        <dbReference type="Proteomes" id="UP000499080"/>
    </source>
</evidence>
<keyword evidence="8" id="KW-0239">DNA-directed DNA polymerase</keyword>
<evidence type="ECO:0000256" key="9">
    <source>
        <dbReference type="ARBA" id="ARBA00023172"/>
    </source>
</evidence>
<dbReference type="PROSITE" id="PS50994">
    <property type="entry name" value="INTEGRASE"/>
    <property type="match status" value="1"/>
</dbReference>
<dbReference type="GO" id="GO:0046872">
    <property type="term" value="F:metal ion binding"/>
    <property type="evidence" value="ECO:0007669"/>
    <property type="project" value="UniProtKB-KW"/>
</dbReference>
<keyword evidence="1" id="KW-0540">Nuclease</keyword>
<feature type="region of interest" description="Disordered" evidence="10">
    <location>
        <begin position="170"/>
        <end position="189"/>
    </location>
</feature>
<dbReference type="OrthoDB" id="6434337at2759"/>
<dbReference type="GO" id="GO:0016787">
    <property type="term" value="F:hydrolase activity"/>
    <property type="evidence" value="ECO:0007669"/>
    <property type="project" value="UniProtKB-KW"/>
</dbReference>
<sequence>MLQLCGINIRHPMPYTPEQNGAAERDNRTIVEVARSILHHKGLPLKSWAEAVNTAVYVLNRTGPTREKKKTPIELWSASSFNVCYLKVFGTKCFVHVPKQRRQKLDPKSVAGFLVGYCGEKNGYRVWLKQHNKIILSRDVISENEASYSMTAQNDSDVCQEIGEASCDAIDSKESSDEQERNLQDRSMLKKPARYDNCVLLAEHAEPDTYKQAIASKESSE</sequence>
<keyword evidence="2" id="KW-0479">Metal-binding</keyword>
<protein>
    <submittedName>
        <fullName evidence="12">Retrovirus-related Pol polyprotein from transposon TNT 1-94</fullName>
    </submittedName>
</protein>
<keyword evidence="6" id="KW-0229">DNA integration</keyword>
<dbReference type="GO" id="GO:0003887">
    <property type="term" value="F:DNA-directed DNA polymerase activity"/>
    <property type="evidence" value="ECO:0007669"/>
    <property type="project" value="UniProtKB-KW"/>
</dbReference>
<evidence type="ECO:0000313" key="12">
    <source>
        <dbReference type="EMBL" id="GBM10453.1"/>
    </source>
</evidence>
<evidence type="ECO:0000256" key="1">
    <source>
        <dbReference type="ARBA" id="ARBA00022722"/>
    </source>
</evidence>
<dbReference type="Pfam" id="PF25597">
    <property type="entry name" value="SH3_retrovirus"/>
    <property type="match status" value="1"/>
</dbReference>
<dbReference type="InterPro" id="IPR039537">
    <property type="entry name" value="Retrotran_Ty1/copia-like"/>
</dbReference>
<dbReference type="EMBL" id="BGPR01000286">
    <property type="protein sequence ID" value="GBM10453.1"/>
    <property type="molecule type" value="Genomic_DNA"/>
</dbReference>
<name>A0A4Y2D1B7_ARAVE</name>
<dbReference type="GO" id="GO:0004519">
    <property type="term" value="F:endonuclease activity"/>
    <property type="evidence" value="ECO:0007669"/>
    <property type="project" value="UniProtKB-KW"/>
</dbReference>
<evidence type="ECO:0000256" key="3">
    <source>
        <dbReference type="ARBA" id="ARBA00022759"/>
    </source>
</evidence>
<evidence type="ECO:0000256" key="10">
    <source>
        <dbReference type="SAM" id="MobiDB-lite"/>
    </source>
</evidence>
<keyword evidence="4" id="KW-0378">Hydrolase</keyword>
<feature type="compositionally biased region" description="Basic and acidic residues" evidence="10">
    <location>
        <begin position="170"/>
        <end position="188"/>
    </location>
</feature>
<keyword evidence="8" id="KW-0548">Nucleotidyltransferase</keyword>
<keyword evidence="9" id="KW-0233">DNA recombination</keyword>
<dbReference type="GO" id="GO:0003964">
    <property type="term" value="F:RNA-directed DNA polymerase activity"/>
    <property type="evidence" value="ECO:0007669"/>
    <property type="project" value="UniProtKB-KW"/>
</dbReference>
<organism evidence="12 13">
    <name type="scientific">Araneus ventricosus</name>
    <name type="common">Orbweaver spider</name>
    <name type="synonym">Epeira ventricosa</name>
    <dbReference type="NCBI Taxonomy" id="182803"/>
    <lineage>
        <taxon>Eukaryota</taxon>
        <taxon>Metazoa</taxon>
        <taxon>Ecdysozoa</taxon>
        <taxon>Arthropoda</taxon>
        <taxon>Chelicerata</taxon>
        <taxon>Arachnida</taxon>
        <taxon>Araneae</taxon>
        <taxon>Araneomorphae</taxon>
        <taxon>Entelegynae</taxon>
        <taxon>Araneoidea</taxon>
        <taxon>Araneidae</taxon>
        <taxon>Araneus</taxon>
    </lineage>
</organism>
<keyword evidence="13" id="KW-1185">Reference proteome</keyword>